<dbReference type="InterPro" id="IPR055336">
    <property type="entry name" value="At4g00755-like"/>
</dbReference>
<dbReference type="PANTHER" id="PTHR39741">
    <property type="entry name" value="F-BOX DOMAIN CONTAINING PROTEIN, EXPRESSED"/>
    <property type="match status" value="1"/>
</dbReference>
<dbReference type="SUPFAM" id="SSF81383">
    <property type="entry name" value="F-box domain"/>
    <property type="match status" value="1"/>
</dbReference>
<dbReference type="Proteomes" id="UP001497392">
    <property type="component" value="Unassembled WGS sequence"/>
</dbReference>
<sequence>MPDSIDTITLTDLPDGVLGRILRDLDAPALSAAEWVCWRFRKIVREHQLWREMCYKDSAHCAKLAISLQDGWVGHDWTNMPAAKDNDERSEVFPEERQPWRRPLAYYYLHAQLTAPWEAHSLLAEAPAASTTDNIEENASNVLTTLHRFNAALGIRTRCYWSSKGSRDEYSSEWLLLSLVHPLCLVKSVSVRPFRATFQRGHPIYSSKAVRFTFSCGVRPKRFTGAAVNWDDLWEEENLWVREYETVTETFPMQQKDELQAFTFKEPILCVGGCVKVEFLGRVQKQEQDDAWYTCINYINVCGKPLYGFVPAERDAADCENHKGLMIEKVRDPLWAQGGLMKMSEGGLLLERLAVEQQGGSITDSDDEADAVDGDGVPLFMWQALGDLGAPIAMPIHYQGPMEDHGPMQADEVEP</sequence>
<gene>
    <name evidence="2" type="primary">g11859</name>
    <name evidence="2" type="ORF">VP750_LOCUS10590</name>
</gene>
<keyword evidence="3" id="KW-1185">Reference proteome</keyword>
<organism evidence="2 3">
    <name type="scientific">Coccomyxa viridis</name>
    <dbReference type="NCBI Taxonomy" id="1274662"/>
    <lineage>
        <taxon>Eukaryota</taxon>
        <taxon>Viridiplantae</taxon>
        <taxon>Chlorophyta</taxon>
        <taxon>core chlorophytes</taxon>
        <taxon>Trebouxiophyceae</taxon>
        <taxon>Trebouxiophyceae incertae sedis</taxon>
        <taxon>Coccomyxaceae</taxon>
        <taxon>Coccomyxa</taxon>
    </lineage>
</organism>
<feature type="domain" description="F-box" evidence="1">
    <location>
        <begin position="7"/>
        <end position="53"/>
    </location>
</feature>
<dbReference type="Pfam" id="PF12937">
    <property type="entry name" value="F-box-like"/>
    <property type="match status" value="1"/>
</dbReference>
<dbReference type="EMBL" id="CAXHTA020000019">
    <property type="protein sequence ID" value="CAL5228684.1"/>
    <property type="molecule type" value="Genomic_DNA"/>
</dbReference>
<dbReference type="PANTHER" id="PTHR39741:SF2">
    <property type="entry name" value="F-BOX DOMAIN-CONTAINING PROTEIN"/>
    <property type="match status" value="1"/>
</dbReference>
<dbReference type="InterPro" id="IPR001810">
    <property type="entry name" value="F-box_dom"/>
</dbReference>
<evidence type="ECO:0000259" key="1">
    <source>
        <dbReference type="PROSITE" id="PS50181"/>
    </source>
</evidence>
<name>A0ABP1GDM5_9CHLO</name>
<evidence type="ECO:0000313" key="3">
    <source>
        <dbReference type="Proteomes" id="UP001497392"/>
    </source>
</evidence>
<proteinExistence type="predicted"/>
<dbReference type="Gene3D" id="1.20.1280.50">
    <property type="match status" value="1"/>
</dbReference>
<comment type="caution">
    <text evidence="2">The sequence shown here is derived from an EMBL/GenBank/DDBJ whole genome shotgun (WGS) entry which is preliminary data.</text>
</comment>
<dbReference type="PROSITE" id="PS50181">
    <property type="entry name" value="FBOX"/>
    <property type="match status" value="1"/>
</dbReference>
<dbReference type="InterPro" id="IPR036047">
    <property type="entry name" value="F-box-like_dom_sf"/>
</dbReference>
<reference evidence="2 3" key="1">
    <citation type="submission" date="2024-06" db="EMBL/GenBank/DDBJ databases">
        <authorList>
            <person name="Kraege A."/>
            <person name="Thomma B."/>
        </authorList>
    </citation>
    <scope>NUCLEOTIDE SEQUENCE [LARGE SCALE GENOMIC DNA]</scope>
</reference>
<evidence type="ECO:0000313" key="2">
    <source>
        <dbReference type="EMBL" id="CAL5228684.1"/>
    </source>
</evidence>
<protein>
    <submittedName>
        <fullName evidence="2">G11859 protein</fullName>
    </submittedName>
</protein>
<accession>A0ABP1GDM5</accession>